<accession>A0A318URG8</accession>
<organism evidence="2 3">
    <name type="scientific">Pedobacter nutrimenti</name>
    <dbReference type="NCBI Taxonomy" id="1241337"/>
    <lineage>
        <taxon>Bacteria</taxon>
        <taxon>Pseudomonadati</taxon>
        <taxon>Bacteroidota</taxon>
        <taxon>Sphingobacteriia</taxon>
        <taxon>Sphingobacteriales</taxon>
        <taxon>Sphingobacteriaceae</taxon>
        <taxon>Pedobacter</taxon>
    </lineage>
</organism>
<keyword evidence="2" id="KW-0808">Transferase</keyword>
<dbReference type="AlphaFoldDB" id="A0A318URG8"/>
<dbReference type="Proteomes" id="UP000248198">
    <property type="component" value="Unassembled WGS sequence"/>
</dbReference>
<comment type="caution">
    <text evidence="2">The sequence shown here is derived from an EMBL/GenBank/DDBJ whole genome shotgun (WGS) entry which is preliminary data.</text>
</comment>
<dbReference type="InterPro" id="IPR000182">
    <property type="entry name" value="GNAT_dom"/>
</dbReference>
<dbReference type="GO" id="GO:0016747">
    <property type="term" value="F:acyltransferase activity, transferring groups other than amino-acyl groups"/>
    <property type="evidence" value="ECO:0007669"/>
    <property type="project" value="InterPro"/>
</dbReference>
<dbReference type="Pfam" id="PF13508">
    <property type="entry name" value="Acetyltransf_7"/>
    <property type="match status" value="1"/>
</dbReference>
<proteinExistence type="predicted"/>
<dbReference type="PANTHER" id="PTHR43233:SF1">
    <property type="entry name" value="FAMILY N-ACETYLTRANSFERASE, PUTATIVE (AFU_ORTHOLOGUE AFUA_6G03350)-RELATED"/>
    <property type="match status" value="1"/>
</dbReference>
<protein>
    <submittedName>
        <fullName evidence="2">Acetyltransferase (GNAT) family protein</fullName>
    </submittedName>
</protein>
<dbReference type="OrthoDB" id="3216107at2"/>
<dbReference type="CDD" id="cd04301">
    <property type="entry name" value="NAT_SF"/>
    <property type="match status" value="1"/>
</dbReference>
<reference evidence="2 3" key="1">
    <citation type="submission" date="2018-06" db="EMBL/GenBank/DDBJ databases">
        <title>Genomic Encyclopedia of Archaeal and Bacterial Type Strains, Phase II (KMG-II): from individual species to whole genera.</title>
        <authorList>
            <person name="Goeker M."/>
        </authorList>
    </citation>
    <scope>NUCLEOTIDE SEQUENCE [LARGE SCALE GENOMIC DNA]</scope>
    <source>
        <strain evidence="2 3">DSM 27372</strain>
    </source>
</reference>
<dbReference type="PANTHER" id="PTHR43233">
    <property type="entry name" value="FAMILY N-ACETYLTRANSFERASE, PUTATIVE (AFU_ORTHOLOGUE AFUA_6G03350)-RELATED"/>
    <property type="match status" value="1"/>
</dbReference>
<dbReference type="SUPFAM" id="SSF55729">
    <property type="entry name" value="Acyl-CoA N-acyltransferases (Nat)"/>
    <property type="match status" value="1"/>
</dbReference>
<gene>
    <name evidence="2" type="ORF">B0O44_101166</name>
</gene>
<dbReference type="RefSeq" id="WP_110826809.1">
    <property type="nucleotide sequence ID" value="NZ_QKLU01000001.1"/>
</dbReference>
<dbReference type="PROSITE" id="PS51186">
    <property type="entry name" value="GNAT"/>
    <property type="match status" value="1"/>
</dbReference>
<evidence type="ECO:0000313" key="2">
    <source>
        <dbReference type="EMBL" id="PYF76695.1"/>
    </source>
</evidence>
<dbReference type="EMBL" id="QKLU01000001">
    <property type="protein sequence ID" value="PYF76695.1"/>
    <property type="molecule type" value="Genomic_DNA"/>
</dbReference>
<sequence>MEIIEDGFIFSDDKKKIDPKAVHRYLATQSYWAKDIPFETVKKSIDNSLCFGIYKDAIQIGFARWITDKSTFGYLADVYVEEPFRGKGLSKKLMSLMLFHKDLQGLRRYMLATRDAHGLYAQYGFEPIENPDRLMAVVNKNPYSKNS</sequence>
<name>A0A318URG8_9SPHI</name>
<keyword evidence="3" id="KW-1185">Reference proteome</keyword>
<evidence type="ECO:0000313" key="3">
    <source>
        <dbReference type="Proteomes" id="UP000248198"/>
    </source>
</evidence>
<dbReference type="InterPro" id="IPR016181">
    <property type="entry name" value="Acyl_CoA_acyltransferase"/>
</dbReference>
<feature type="domain" description="N-acetyltransferase" evidence="1">
    <location>
        <begin position="1"/>
        <end position="144"/>
    </location>
</feature>
<dbReference type="InterPro" id="IPR053144">
    <property type="entry name" value="Acetyltransferase_Butenolide"/>
</dbReference>
<dbReference type="Gene3D" id="3.40.630.30">
    <property type="match status" value="1"/>
</dbReference>
<evidence type="ECO:0000259" key="1">
    <source>
        <dbReference type="PROSITE" id="PS51186"/>
    </source>
</evidence>